<comment type="caution">
    <text evidence="9">The sequence shown here is derived from an EMBL/GenBank/DDBJ whole genome shotgun (WGS) entry which is preliminary data.</text>
</comment>
<keyword evidence="6" id="KW-0833">Ubl conjugation pathway</keyword>
<evidence type="ECO:0000313" key="9">
    <source>
        <dbReference type="EMBL" id="KAH7550414.1"/>
    </source>
</evidence>
<dbReference type="InterPro" id="IPR058678">
    <property type="entry name" value="ARM_PUB"/>
</dbReference>
<comment type="catalytic activity">
    <reaction evidence="1">
        <text>S-ubiquitinyl-[E2 ubiquitin-conjugating enzyme]-L-cysteine + [acceptor protein]-L-lysine = [E2 ubiquitin-conjugating enzyme]-L-cysteine + N(6)-ubiquitinyl-[acceptor protein]-L-lysine.</text>
        <dbReference type="EC" id="2.3.2.27"/>
    </reaction>
</comment>
<keyword evidence="4" id="KW-0808">Transferase</keyword>
<evidence type="ECO:0000259" key="8">
    <source>
        <dbReference type="PROSITE" id="PS51698"/>
    </source>
</evidence>
<dbReference type="PANTHER" id="PTHR23315">
    <property type="entry name" value="U BOX DOMAIN-CONTAINING"/>
    <property type="match status" value="1"/>
</dbReference>
<protein>
    <recommendedName>
        <fullName evidence="3">RING-type E3 ubiquitin transferase</fullName>
        <ecNumber evidence="3">2.3.2.27</ecNumber>
    </recommendedName>
</protein>
<keyword evidence="10" id="KW-1185">Reference proteome</keyword>
<sequence length="545" mass="59734">MGGNGRHHRWKISFYHRSGSTGKQPPAEFLCPISGCLMFEPVVVSSGQTFERVSVEVCREFGFLPVMDDGSRADFTAVIPNLAMKQTILRWCDSSGTDHPSRPDYGIVKSAVRMRMESEIPESSSRSNPDIRVSERELLRGVAENPPVIFSHAATELNHRVNHFYSSSSEESVVVVPPSPLTPLPLATRPACYSASTSSWSSYSSAEITDVETITQQNNSSDAASSPEEEEVLRKLRNGDIASQEEGAINLRKMTRTREDIRVSLCTQSLLSALRPLIVSRYSIVQTNAIASLVNLSLDKPNKVTIVRSGFVPPLIDVLKSGSDESQEHAAGALFSLALEDENKMAIGVLGALQPLMHALRSESERTRHDSALALYHLTLIQSNRVKLIKLNAVPTLLTMVKSGDSVSRVLLILCNLAACMEGRSAVLDANGVSILVGLLRESELDSEATRENCVAALFALSHGSMRFKGLAKAARLGEVLKDVEERGSQRAREKAKRILQMMKGRENDDDNEEIDWEGVLESGGLSRTRYRVGTNLHGSNSTNF</sequence>
<dbReference type="Pfam" id="PF25598">
    <property type="entry name" value="ARM_PUB"/>
    <property type="match status" value="1"/>
</dbReference>
<evidence type="ECO:0000256" key="4">
    <source>
        <dbReference type="ARBA" id="ARBA00022679"/>
    </source>
</evidence>
<evidence type="ECO:0000256" key="1">
    <source>
        <dbReference type="ARBA" id="ARBA00000900"/>
    </source>
</evidence>
<dbReference type="EMBL" id="JAFEMO010000013">
    <property type="protein sequence ID" value="KAH7550414.1"/>
    <property type="molecule type" value="Genomic_DNA"/>
</dbReference>
<dbReference type="SMART" id="SM00504">
    <property type="entry name" value="Ubox"/>
    <property type="match status" value="1"/>
</dbReference>
<dbReference type="PROSITE" id="PS51698">
    <property type="entry name" value="U_BOX"/>
    <property type="match status" value="1"/>
</dbReference>
<evidence type="ECO:0000256" key="2">
    <source>
        <dbReference type="ARBA" id="ARBA00004906"/>
    </source>
</evidence>
<evidence type="ECO:0000256" key="5">
    <source>
        <dbReference type="ARBA" id="ARBA00022737"/>
    </source>
</evidence>
<reference evidence="9 10" key="1">
    <citation type="submission" date="2021-02" db="EMBL/GenBank/DDBJ databases">
        <title>Plant Genome Project.</title>
        <authorList>
            <person name="Zhang R.-G."/>
        </authorList>
    </citation>
    <scope>NUCLEOTIDE SEQUENCE [LARGE SCALE GENOMIC DNA]</scope>
    <source>
        <tissue evidence="9">Leaves</tissue>
    </source>
</reference>
<gene>
    <name evidence="9" type="ORF">JRO89_XS13G0187900</name>
</gene>
<dbReference type="SUPFAM" id="SSF48371">
    <property type="entry name" value="ARM repeat"/>
    <property type="match status" value="1"/>
</dbReference>
<dbReference type="InterPro" id="IPR000225">
    <property type="entry name" value="Armadillo"/>
</dbReference>
<dbReference type="PANTHER" id="PTHR23315:SF276">
    <property type="entry name" value="U-BOX DOMAIN-CONTAINING PROTEIN 38"/>
    <property type="match status" value="1"/>
</dbReference>
<dbReference type="InterPro" id="IPR011989">
    <property type="entry name" value="ARM-like"/>
</dbReference>
<comment type="pathway">
    <text evidence="2">Protein modification; protein ubiquitination.</text>
</comment>
<dbReference type="InterPro" id="IPR013083">
    <property type="entry name" value="Znf_RING/FYVE/PHD"/>
</dbReference>
<accession>A0ABQ8H940</accession>
<feature type="repeat" description="ARM" evidence="7">
    <location>
        <begin position="310"/>
        <end position="347"/>
    </location>
</feature>
<evidence type="ECO:0000313" key="10">
    <source>
        <dbReference type="Proteomes" id="UP000827721"/>
    </source>
</evidence>
<evidence type="ECO:0000256" key="7">
    <source>
        <dbReference type="PROSITE-ProRule" id="PRU00259"/>
    </source>
</evidence>
<evidence type="ECO:0000256" key="3">
    <source>
        <dbReference type="ARBA" id="ARBA00012483"/>
    </source>
</evidence>
<dbReference type="InterPro" id="IPR016024">
    <property type="entry name" value="ARM-type_fold"/>
</dbReference>
<dbReference type="SUPFAM" id="SSF57850">
    <property type="entry name" value="RING/U-box"/>
    <property type="match status" value="1"/>
</dbReference>
<dbReference type="InterPro" id="IPR003613">
    <property type="entry name" value="Ubox_domain"/>
</dbReference>
<keyword evidence="5" id="KW-0677">Repeat</keyword>
<dbReference type="EC" id="2.3.2.27" evidence="3"/>
<dbReference type="PROSITE" id="PS50176">
    <property type="entry name" value="ARM_REPEAT"/>
    <property type="match status" value="1"/>
</dbReference>
<dbReference type="SMART" id="SM00185">
    <property type="entry name" value="ARM"/>
    <property type="match status" value="5"/>
</dbReference>
<dbReference type="Pfam" id="PF04564">
    <property type="entry name" value="U-box"/>
    <property type="match status" value="1"/>
</dbReference>
<dbReference type="Gene3D" id="3.30.40.10">
    <property type="entry name" value="Zinc/RING finger domain, C3HC4 (zinc finger)"/>
    <property type="match status" value="1"/>
</dbReference>
<evidence type="ECO:0000256" key="6">
    <source>
        <dbReference type="ARBA" id="ARBA00022786"/>
    </source>
</evidence>
<proteinExistence type="predicted"/>
<feature type="domain" description="U-box" evidence="8">
    <location>
        <begin position="24"/>
        <end position="98"/>
    </location>
</feature>
<organism evidence="9 10">
    <name type="scientific">Xanthoceras sorbifolium</name>
    <dbReference type="NCBI Taxonomy" id="99658"/>
    <lineage>
        <taxon>Eukaryota</taxon>
        <taxon>Viridiplantae</taxon>
        <taxon>Streptophyta</taxon>
        <taxon>Embryophyta</taxon>
        <taxon>Tracheophyta</taxon>
        <taxon>Spermatophyta</taxon>
        <taxon>Magnoliopsida</taxon>
        <taxon>eudicotyledons</taxon>
        <taxon>Gunneridae</taxon>
        <taxon>Pentapetalae</taxon>
        <taxon>rosids</taxon>
        <taxon>malvids</taxon>
        <taxon>Sapindales</taxon>
        <taxon>Sapindaceae</taxon>
        <taxon>Xanthoceroideae</taxon>
        <taxon>Xanthoceras</taxon>
    </lineage>
</organism>
<dbReference type="Gene3D" id="1.25.10.10">
    <property type="entry name" value="Leucine-rich Repeat Variant"/>
    <property type="match status" value="1"/>
</dbReference>
<name>A0ABQ8H940_9ROSI</name>
<dbReference type="Proteomes" id="UP000827721">
    <property type="component" value="Unassembled WGS sequence"/>
</dbReference>